<evidence type="ECO:0000256" key="1">
    <source>
        <dbReference type="SAM" id="MobiDB-lite"/>
    </source>
</evidence>
<organism evidence="3 4">
    <name type="scientific">Marasmius crinis-equi</name>
    <dbReference type="NCBI Taxonomy" id="585013"/>
    <lineage>
        <taxon>Eukaryota</taxon>
        <taxon>Fungi</taxon>
        <taxon>Dikarya</taxon>
        <taxon>Basidiomycota</taxon>
        <taxon>Agaricomycotina</taxon>
        <taxon>Agaricomycetes</taxon>
        <taxon>Agaricomycetidae</taxon>
        <taxon>Agaricales</taxon>
        <taxon>Marasmiineae</taxon>
        <taxon>Marasmiaceae</taxon>
        <taxon>Marasmius</taxon>
    </lineage>
</organism>
<dbReference type="InterPro" id="IPR001245">
    <property type="entry name" value="Ser-Thr/Tyr_kinase_cat_dom"/>
</dbReference>
<evidence type="ECO:0000313" key="4">
    <source>
        <dbReference type="Proteomes" id="UP001465976"/>
    </source>
</evidence>
<dbReference type="SUPFAM" id="SSF56112">
    <property type="entry name" value="Protein kinase-like (PK-like)"/>
    <property type="match status" value="1"/>
</dbReference>
<dbReference type="Gene3D" id="1.10.510.10">
    <property type="entry name" value="Transferase(Phosphotransferase) domain 1"/>
    <property type="match status" value="1"/>
</dbReference>
<evidence type="ECO:0000259" key="2">
    <source>
        <dbReference type="PROSITE" id="PS50011"/>
    </source>
</evidence>
<feature type="domain" description="Protein kinase" evidence="2">
    <location>
        <begin position="1"/>
        <end position="169"/>
    </location>
</feature>
<protein>
    <recommendedName>
        <fullName evidence="2">Protein kinase domain-containing protein</fullName>
    </recommendedName>
</protein>
<feature type="compositionally biased region" description="Low complexity" evidence="1">
    <location>
        <begin position="121"/>
        <end position="130"/>
    </location>
</feature>
<sequence>MQNGSLSEFLRRILSREGGPPPGLGYMFPSSASLAGRLAASPSTATVLESGSRARTASFPGWTVTTPSGSSSRHRTESFSGSTSGTFGPSTSGLGLGLTGVPAPVSSSSVQLGHRRGRSGSGSASALASSSAVSLGEVEREWDLLRFMHEIAKGMEYLHSNGVLHGDLK</sequence>
<accession>A0ABR3EI90</accession>
<dbReference type="PROSITE" id="PS50011">
    <property type="entry name" value="PROTEIN_KINASE_DOM"/>
    <property type="match status" value="1"/>
</dbReference>
<comment type="caution">
    <text evidence="3">The sequence shown here is derived from an EMBL/GenBank/DDBJ whole genome shotgun (WGS) entry which is preliminary data.</text>
</comment>
<feature type="compositionally biased region" description="Low complexity" evidence="1">
    <location>
        <begin position="78"/>
        <end position="93"/>
    </location>
</feature>
<keyword evidence="4" id="KW-1185">Reference proteome</keyword>
<dbReference type="InterPro" id="IPR011009">
    <property type="entry name" value="Kinase-like_dom_sf"/>
</dbReference>
<feature type="region of interest" description="Disordered" evidence="1">
    <location>
        <begin position="58"/>
        <end position="130"/>
    </location>
</feature>
<gene>
    <name evidence="3" type="ORF">V5O48_019506</name>
</gene>
<dbReference type="Proteomes" id="UP001465976">
    <property type="component" value="Unassembled WGS sequence"/>
</dbReference>
<name>A0ABR3EI90_9AGAR</name>
<reference evidence="3 4" key="1">
    <citation type="submission" date="2024-02" db="EMBL/GenBank/DDBJ databases">
        <title>A draft genome for the cacao thread blight pathogen Marasmius crinis-equi.</title>
        <authorList>
            <person name="Cohen S.P."/>
            <person name="Baruah I.K."/>
            <person name="Amoako-Attah I."/>
            <person name="Bukari Y."/>
            <person name="Meinhardt L.W."/>
            <person name="Bailey B.A."/>
        </authorList>
    </citation>
    <scope>NUCLEOTIDE SEQUENCE [LARGE SCALE GENOMIC DNA]</scope>
    <source>
        <strain evidence="3 4">GH-76</strain>
    </source>
</reference>
<dbReference type="EMBL" id="JBAHYK010005150">
    <property type="protein sequence ID" value="KAL0562580.1"/>
    <property type="molecule type" value="Genomic_DNA"/>
</dbReference>
<feature type="non-terminal residue" evidence="3">
    <location>
        <position position="169"/>
    </location>
</feature>
<dbReference type="Pfam" id="PF07714">
    <property type="entry name" value="PK_Tyr_Ser-Thr"/>
    <property type="match status" value="1"/>
</dbReference>
<proteinExistence type="predicted"/>
<dbReference type="InterPro" id="IPR000719">
    <property type="entry name" value="Prot_kinase_dom"/>
</dbReference>
<evidence type="ECO:0000313" key="3">
    <source>
        <dbReference type="EMBL" id="KAL0562580.1"/>
    </source>
</evidence>